<evidence type="ECO:0000256" key="3">
    <source>
        <dbReference type="ARBA" id="ARBA00006366"/>
    </source>
</evidence>
<evidence type="ECO:0000256" key="5">
    <source>
        <dbReference type="ARBA" id="ARBA00022475"/>
    </source>
</evidence>
<comment type="caution">
    <text evidence="9">Lacks conserved residue(s) required for the propagation of feature annotation.</text>
</comment>
<evidence type="ECO:0000256" key="2">
    <source>
        <dbReference type="ARBA" id="ARBA00004651"/>
    </source>
</evidence>
<feature type="region of interest" description="Disordered" evidence="10">
    <location>
        <begin position="116"/>
        <end position="158"/>
    </location>
</feature>
<feature type="transmembrane region" description="Helical" evidence="9">
    <location>
        <begin position="200"/>
        <end position="224"/>
    </location>
</feature>
<evidence type="ECO:0000256" key="10">
    <source>
        <dbReference type="SAM" id="MobiDB-lite"/>
    </source>
</evidence>
<sequence length="424" mass="44221">MAAPPLGRLVLTHLLVALFGMGSWAAVNGIWVELPVVVKDLPEGWSLPSYLSVLVALGNLGLLVVTMWRRLAPGKGERVPIQVVQAMSVVGTALLAPLWLQGLLLLLPSPPSLPTGGPGPGLRVGAPGVQEEEEEEEEASPLQEPPSPAADATPSPEPAAPRLLSAHGAFLLGLLAVTNALTNGVLPAVQSYSCLPYGRLAYHLAVVLGSAANPLACFLAMCVLCRSLAGLGGLSLLGMFFGAYLMVLAVLSPCPPLVGTSAGVVLVPAAVSTLLGGVVGSVPGRVLVREGGCQLAPAWWGPAGVAGRWRGHPGGLPARRRGHVSSHQHLPSVPQREGLRGPLWPLSLVWGTHFAPPTCLQGAAATETACPLLGEARLTCGLLMDSCTLHRRTWHCRPGGGHSRLRARAQLGTWTWPRTCVRFV</sequence>
<keyword evidence="8 9" id="KW-0472">Membrane</keyword>
<feature type="transmembrane region" description="Helical" evidence="9">
    <location>
        <begin position="49"/>
        <end position="68"/>
    </location>
</feature>
<keyword evidence="7 9" id="KW-1133">Transmembrane helix</keyword>
<evidence type="ECO:0000256" key="7">
    <source>
        <dbReference type="ARBA" id="ARBA00022989"/>
    </source>
</evidence>
<keyword evidence="4 9" id="KW-0813">Transport</keyword>
<evidence type="ECO:0000256" key="1">
    <source>
        <dbReference type="ARBA" id="ARBA00000215"/>
    </source>
</evidence>
<keyword evidence="11" id="KW-0732">Signal</keyword>
<evidence type="ECO:0000256" key="8">
    <source>
        <dbReference type="ARBA" id="ARBA00023136"/>
    </source>
</evidence>
<dbReference type="Proteomes" id="UP001652640">
    <property type="component" value="Unplaced"/>
</dbReference>
<protein>
    <recommendedName>
        <fullName evidence="9">Riboflavin transporter</fullName>
    </recommendedName>
</protein>
<name>A0ABM4HY41_ODOVR</name>
<comment type="function">
    <text evidence="9">Plasma membrane transporter mediating the uptake by cells of the water soluble vitamin B2/riboflavin that plays a key role in biochemical oxidation-reduction reactions of the carbohydrate, lipid, and amino acid metabolism.</text>
</comment>
<dbReference type="PANTHER" id="PTHR12929:SF1">
    <property type="entry name" value="SOLUTE CARRIER FAMILY 52, RIBOFLAVIN TRANSPORTER, MEMBER 2"/>
    <property type="match status" value="1"/>
</dbReference>
<evidence type="ECO:0000313" key="12">
    <source>
        <dbReference type="Proteomes" id="UP001652640"/>
    </source>
</evidence>
<feature type="transmembrane region" description="Helical" evidence="9">
    <location>
        <begin position="231"/>
        <end position="251"/>
    </location>
</feature>
<dbReference type="RefSeq" id="XP_070320491.1">
    <property type="nucleotide sequence ID" value="XM_070464390.1"/>
</dbReference>
<feature type="signal peptide" evidence="11">
    <location>
        <begin position="1"/>
        <end position="25"/>
    </location>
</feature>
<gene>
    <name evidence="13" type="primary">SLC52A2</name>
</gene>
<evidence type="ECO:0000256" key="11">
    <source>
        <dbReference type="SAM" id="SignalP"/>
    </source>
</evidence>
<dbReference type="InterPro" id="IPR009357">
    <property type="entry name" value="Riboflavin_transptr"/>
</dbReference>
<comment type="catalytic activity">
    <reaction evidence="1 9">
        <text>riboflavin(in) = riboflavin(out)</text>
        <dbReference type="Rhea" id="RHEA:35015"/>
        <dbReference type="ChEBI" id="CHEBI:57986"/>
    </reaction>
</comment>
<accession>A0ABM4HY41</accession>
<dbReference type="PANTHER" id="PTHR12929">
    <property type="entry name" value="SOLUTE CARRIER FAMILY 52"/>
    <property type="match status" value="1"/>
</dbReference>
<keyword evidence="12" id="KW-1185">Reference proteome</keyword>
<keyword evidence="5 9" id="KW-1003">Cell membrane</keyword>
<evidence type="ECO:0000256" key="6">
    <source>
        <dbReference type="ARBA" id="ARBA00022692"/>
    </source>
</evidence>
<evidence type="ECO:0000256" key="4">
    <source>
        <dbReference type="ARBA" id="ARBA00022448"/>
    </source>
</evidence>
<evidence type="ECO:0000313" key="13">
    <source>
        <dbReference type="RefSeq" id="XP_070320491.1"/>
    </source>
</evidence>
<feature type="chain" id="PRO_5045706900" description="Riboflavin transporter" evidence="11">
    <location>
        <begin position="26"/>
        <end position="424"/>
    </location>
</feature>
<feature type="transmembrane region" description="Helical" evidence="9">
    <location>
        <begin position="257"/>
        <end position="279"/>
    </location>
</feature>
<comment type="subcellular location">
    <subcellularLocation>
        <location evidence="2 9">Cell membrane</location>
        <topology evidence="2 9">Multi-pass membrane protein</topology>
    </subcellularLocation>
</comment>
<feature type="compositionally biased region" description="Acidic residues" evidence="10">
    <location>
        <begin position="130"/>
        <end position="139"/>
    </location>
</feature>
<dbReference type="GeneID" id="110131574"/>
<comment type="similarity">
    <text evidence="3 9">Belongs to the riboflavin transporter family.</text>
</comment>
<evidence type="ECO:0000256" key="9">
    <source>
        <dbReference type="RuleBase" id="RU368035"/>
    </source>
</evidence>
<proteinExistence type="inferred from homology"/>
<reference evidence="13" key="1">
    <citation type="submission" date="2025-08" db="UniProtKB">
        <authorList>
            <consortium name="RefSeq"/>
        </authorList>
    </citation>
    <scope>IDENTIFICATION</scope>
    <source>
        <tissue evidence="13">Tongue muscle</tissue>
    </source>
</reference>
<organism evidence="12 13">
    <name type="scientific">Odocoileus virginianus</name>
    <name type="common">White-tailed deer</name>
    <dbReference type="NCBI Taxonomy" id="9874"/>
    <lineage>
        <taxon>Eukaryota</taxon>
        <taxon>Metazoa</taxon>
        <taxon>Chordata</taxon>
        <taxon>Craniata</taxon>
        <taxon>Vertebrata</taxon>
        <taxon>Euteleostomi</taxon>
        <taxon>Mammalia</taxon>
        <taxon>Eutheria</taxon>
        <taxon>Laurasiatheria</taxon>
        <taxon>Artiodactyla</taxon>
        <taxon>Ruminantia</taxon>
        <taxon>Pecora</taxon>
        <taxon>Cervidae</taxon>
        <taxon>Odocoileinae</taxon>
        <taxon>Odocoileus</taxon>
    </lineage>
</organism>
<keyword evidence="6 9" id="KW-0812">Transmembrane</keyword>
<dbReference type="Pfam" id="PF06237">
    <property type="entry name" value="SLC52_ribofla_tr"/>
    <property type="match status" value="2"/>
</dbReference>